<dbReference type="EMBL" id="CM023485">
    <property type="protein sequence ID" value="KAH6931158.1"/>
    <property type="molecule type" value="Genomic_DNA"/>
</dbReference>
<protein>
    <submittedName>
        <fullName evidence="1">Uncharacterized protein</fullName>
    </submittedName>
</protein>
<evidence type="ECO:0000313" key="1">
    <source>
        <dbReference type="EMBL" id="KAH6931158.1"/>
    </source>
</evidence>
<accession>A0ACB7SBT9</accession>
<evidence type="ECO:0000313" key="2">
    <source>
        <dbReference type="Proteomes" id="UP000821845"/>
    </source>
</evidence>
<reference evidence="1" key="1">
    <citation type="submission" date="2020-05" db="EMBL/GenBank/DDBJ databases">
        <title>Large-scale comparative analyses of tick genomes elucidate their genetic diversity and vector capacities.</title>
        <authorList>
            <person name="Jia N."/>
            <person name="Wang J."/>
            <person name="Shi W."/>
            <person name="Du L."/>
            <person name="Sun Y."/>
            <person name="Zhan W."/>
            <person name="Jiang J."/>
            <person name="Wang Q."/>
            <person name="Zhang B."/>
            <person name="Ji P."/>
            <person name="Sakyi L.B."/>
            <person name="Cui X."/>
            <person name="Yuan T."/>
            <person name="Jiang B."/>
            <person name="Yang W."/>
            <person name="Lam T.T.-Y."/>
            <person name="Chang Q."/>
            <person name="Ding S."/>
            <person name="Wang X."/>
            <person name="Zhu J."/>
            <person name="Ruan X."/>
            <person name="Zhao L."/>
            <person name="Wei J."/>
            <person name="Que T."/>
            <person name="Du C."/>
            <person name="Cheng J."/>
            <person name="Dai P."/>
            <person name="Han X."/>
            <person name="Huang E."/>
            <person name="Gao Y."/>
            <person name="Liu J."/>
            <person name="Shao H."/>
            <person name="Ye R."/>
            <person name="Li L."/>
            <person name="Wei W."/>
            <person name="Wang X."/>
            <person name="Wang C."/>
            <person name="Yang T."/>
            <person name="Huo Q."/>
            <person name="Li W."/>
            <person name="Guo W."/>
            <person name="Chen H."/>
            <person name="Zhou L."/>
            <person name="Ni X."/>
            <person name="Tian J."/>
            <person name="Zhou Y."/>
            <person name="Sheng Y."/>
            <person name="Liu T."/>
            <person name="Pan Y."/>
            <person name="Xia L."/>
            <person name="Li J."/>
            <person name="Zhao F."/>
            <person name="Cao W."/>
        </authorList>
    </citation>
    <scope>NUCLEOTIDE SEQUENCE</scope>
    <source>
        <strain evidence="1">Hyas-2018</strain>
    </source>
</reference>
<keyword evidence="2" id="KW-1185">Reference proteome</keyword>
<proteinExistence type="predicted"/>
<name>A0ACB7SBT9_HYAAI</name>
<gene>
    <name evidence="1" type="ORF">HPB50_022589</name>
</gene>
<comment type="caution">
    <text evidence="1">The sequence shown here is derived from an EMBL/GenBank/DDBJ whole genome shotgun (WGS) entry which is preliminary data.</text>
</comment>
<organism evidence="1 2">
    <name type="scientific">Hyalomma asiaticum</name>
    <name type="common">Tick</name>
    <dbReference type="NCBI Taxonomy" id="266040"/>
    <lineage>
        <taxon>Eukaryota</taxon>
        <taxon>Metazoa</taxon>
        <taxon>Ecdysozoa</taxon>
        <taxon>Arthropoda</taxon>
        <taxon>Chelicerata</taxon>
        <taxon>Arachnida</taxon>
        <taxon>Acari</taxon>
        <taxon>Parasitiformes</taxon>
        <taxon>Ixodida</taxon>
        <taxon>Ixodoidea</taxon>
        <taxon>Ixodidae</taxon>
        <taxon>Hyalomminae</taxon>
        <taxon>Hyalomma</taxon>
    </lineage>
</organism>
<dbReference type="Proteomes" id="UP000821845">
    <property type="component" value="Chromosome 5"/>
</dbReference>
<sequence length="130" mass="14321">MRSSIARFRKSLARRWVEDECYDRVHLGPWTEPSVGVLLRALASSKAGAKALWLADIGQLSHDGATLLSVAVASDKVSRLTLAVKHVPDDRVAHLCEVLKRNRSIERLRIELENGDSAKDILRALAVNAA</sequence>